<evidence type="ECO:0000313" key="4">
    <source>
        <dbReference type="EMBL" id="QKF66100.1"/>
    </source>
</evidence>
<reference evidence="4 5" key="1">
    <citation type="submission" date="2020-05" db="EMBL/GenBank/DDBJ databases">
        <title>Complete genome sequencing of Campylobacter and Arcobacter type strains.</title>
        <authorList>
            <person name="Miller W.G."/>
            <person name="Yee E."/>
        </authorList>
    </citation>
    <scope>NUCLEOTIDE SEQUENCE [LARGE SCALE GENOMIC DNA]</scope>
    <source>
        <strain evidence="4 5">LMG 26156</strain>
    </source>
</reference>
<proteinExistence type="predicted"/>
<dbReference type="InterPro" id="IPR038162">
    <property type="entry name" value="SoxY_sf"/>
</dbReference>
<protein>
    <submittedName>
        <fullName evidence="4">Quinoprotein dehydrogenase-associated SoxYZ-like carrier</fullName>
    </submittedName>
</protein>
<dbReference type="KEGG" id="avp:AVENP_0526"/>
<keyword evidence="1" id="KW-0732">Signal</keyword>
<keyword evidence="5" id="KW-1185">Reference proteome</keyword>
<dbReference type="Pfam" id="PF08770">
    <property type="entry name" value="SoxZ"/>
    <property type="match status" value="1"/>
</dbReference>
<dbReference type="AlphaFoldDB" id="A0AAE7E2V2"/>
<dbReference type="SUPFAM" id="SSF81296">
    <property type="entry name" value="E set domains"/>
    <property type="match status" value="1"/>
</dbReference>
<dbReference type="InterPro" id="IPR013783">
    <property type="entry name" value="Ig-like_fold"/>
</dbReference>
<name>A0AAE7E2V2_9BACT</name>
<evidence type="ECO:0000313" key="5">
    <source>
        <dbReference type="Proteomes" id="UP000503482"/>
    </source>
</evidence>
<feature type="domain" description="Ig-like SoxY" evidence="3">
    <location>
        <begin position="33"/>
        <end position="138"/>
    </location>
</feature>
<evidence type="ECO:0000256" key="1">
    <source>
        <dbReference type="SAM" id="SignalP"/>
    </source>
</evidence>
<dbReference type="InterPro" id="IPR014880">
    <property type="entry name" value="SoxZ_dom"/>
</dbReference>
<dbReference type="Gene3D" id="2.60.40.10">
    <property type="entry name" value="Immunoglobulins"/>
    <property type="match status" value="1"/>
</dbReference>
<feature type="domain" description="Sulphur oxidation protein SoxZ" evidence="2">
    <location>
        <begin position="164"/>
        <end position="244"/>
    </location>
</feature>
<feature type="chain" id="PRO_5042088593" evidence="1">
    <location>
        <begin position="18"/>
        <end position="246"/>
    </location>
</feature>
<dbReference type="RefSeq" id="WP_128357746.1">
    <property type="nucleotide sequence ID" value="NZ_CP053840.1"/>
</dbReference>
<dbReference type="InterPro" id="IPR032711">
    <property type="entry name" value="SoxY"/>
</dbReference>
<dbReference type="Proteomes" id="UP000503482">
    <property type="component" value="Chromosome"/>
</dbReference>
<gene>
    <name evidence="4" type="ORF">AVENP_0526</name>
</gene>
<accession>A0AAE7E2V2</accession>
<evidence type="ECO:0000259" key="3">
    <source>
        <dbReference type="Pfam" id="PF13501"/>
    </source>
</evidence>
<evidence type="ECO:0000259" key="2">
    <source>
        <dbReference type="Pfam" id="PF08770"/>
    </source>
</evidence>
<organism evidence="4 5">
    <name type="scientific">Arcobacter venerupis</name>
    <dbReference type="NCBI Taxonomy" id="1054033"/>
    <lineage>
        <taxon>Bacteria</taxon>
        <taxon>Pseudomonadati</taxon>
        <taxon>Campylobacterota</taxon>
        <taxon>Epsilonproteobacteria</taxon>
        <taxon>Campylobacterales</taxon>
        <taxon>Arcobacteraceae</taxon>
        <taxon>Arcobacter</taxon>
    </lineage>
</organism>
<dbReference type="Pfam" id="PF13501">
    <property type="entry name" value="SoxY"/>
    <property type="match status" value="1"/>
</dbReference>
<dbReference type="InterPro" id="IPR014756">
    <property type="entry name" value="Ig_E-set"/>
</dbReference>
<feature type="signal peptide" evidence="1">
    <location>
        <begin position="1"/>
        <end position="17"/>
    </location>
</feature>
<dbReference type="EMBL" id="CP053840">
    <property type="protein sequence ID" value="QKF66100.1"/>
    <property type="molecule type" value="Genomic_DNA"/>
</dbReference>
<dbReference type="Gene3D" id="2.60.40.2470">
    <property type="entry name" value="SoxY domain"/>
    <property type="match status" value="1"/>
</dbReference>
<sequence length="246" mass="28092">MKHIFLLFILFSISLNAQNKNPIISPIFDDLIKSIIQNDKYIFDDDNIILKVPDFADNPFQVPIYVNGMKILNAKRLVLFADYNPIANIIDIKLEHLLPVISTNIKIAQETPLRALILDDKNIWHVGSINIKSNGGGCDISAQSSNNYEYEQLLGKIKTELFQKEEGNRIKTSIFHPMETGLIFGTNEFYINSIIIKDKDKVLANIKSTSVISENPRFIFESKNKIDDLNIEFADNDGNIYKEQKK</sequence>